<keyword evidence="3 10" id="KW-0479">Metal-binding</keyword>
<keyword evidence="4 10" id="KW-0547">Nucleotide-binding</keyword>
<evidence type="ECO:0000256" key="5">
    <source>
        <dbReference type="ARBA" id="ARBA00022801"/>
    </source>
</evidence>
<evidence type="ECO:0000256" key="2">
    <source>
        <dbReference type="ARBA" id="ARBA00011738"/>
    </source>
</evidence>
<feature type="binding site" evidence="10">
    <location>
        <position position="39"/>
    </location>
    <ligand>
        <name>Mg(2+)</name>
        <dbReference type="ChEBI" id="CHEBI:18420"/>
    </ligand>
</feature>
<dbReference type="Proteomes" id="UP000574067">
    <property type="component" value="Unassembled WGS sequence"/>
</dbReference>
<proteinExistence type="inferred from homology"/>
<dbReference type="GO" id="GO:0000166">
    <property type="term" value="F:nucleotide binding"/>
    <property type="evidence" value="ECO:0007669"/>
    <property type="project" value="UniProtKB-KW"/>
</dbReference>
<dbReference type="GO" id="GO:0005829">
    <property type="term" value="C:cytosol"/>
    <property type="evidence" value="ECO:0007669"/>
    <property type="project" value="TreeGrafter"/>
</dbReference>
<comment type="catalytic activity">
    <reaction evidence="9 10">
        <text>XTP + H2O = XMP + diphosphate + H(+)</text>
        <dbReference type="Rhea" id="RHEA:28610"/>
        <dbReference type="ChEBI" id="CHEBI:15377"/>
        <dbReference type="ChEBI" id="CHEBI:15378"/>
        <dbReference type="ChEBI" id="CHEBI:33019"/>
        <dbReference type="ChEBI" id="CHEBI:57464"/>
        <dbReference type="ChEBI" id="CHEBI:61314"/>
        <dbReference type="EC" id="3.6.1.66"/>
    </reaction>
</comment>
<dbReference type="GO" id="GO:0009146">
    <property type="term" value="P:purine nucleoside triphosphate catabolic process"/>
    <property type="evidence" value="ECO:0007669"/>
    <property type="project" value="UniProtKB-UniRule"/>
</dbReference>
<keyword evidence="7 10" id="KW-0546">Nucleotide metabolism</keyword>
<dbReference type="GO" id="GO:0009117">
    <property type="term" value="P:nucleotide metabolic process"/>
    <property type="evidence" value="ECO:0007669"/>
    <property type="project" value="UniProtKB-KW"/>
</dbReference>
<dbReference type="GO" id="GO:0017111">
    <property type="term" value="F:ribonucleoside triphosphate phosphatase activity"/>
    <property type="evidence" value="ECO:0007669"/>
    <property type="project" value="InterPro"/>
</dbReference>
<dbReference type="GO" id="GO:0046872">
    <property type="term" value="F:metal ion binding"/>
    <property type="evidence" value="ECO:0007669"/>
    <property type="project" value="UniProtKB-KW"/>
</dbReference>
<dbReference type="PANTHER" id="PTHR11067:SF9">
    <property type="entry name" value="INOSINE TRIPHOSPHATE PYROPHOSPHATASE"/>
    <property type="match status" value="1"/>
</dbReference>
<dbReference type="Pfam" id="PF01725">
    <property type="entry name" value="Ham1p_like"/>
    <property type="match status" value="1"/>
</dbReference>
<feature type="binding site" evidence="10">
    <location>
        <position position="186"/>
    </location>
    <ligand>
        <name>substrate</name>
    </ligand>
</feature>
<dbReference type="GO" id="GO:0036220">
    <property type="term" value="F:ITP diphosphatase activity"/>
    <property type="evidence" value="ECO:0007669"/>
    <property type="project" value="UniProtKB-UniRule"/>
</dbReference>
<evidence type="ECO:0000256" key="9">
    <source>
        <dbReference type="ARBA" id="ARBA00052017"/>
    </source>
</evidence>
<keyword evidence="6 10" id="KW-0460">Magnesium</keyword>
<evidence type="ECO:0000256" key="7">
    <source>
        <dbReference type="ARBA" id="ARBA00023080"/>
    </source>
</evidence>
<dbReference type="InterPro" id="IPR020922">
    <property type="entry name" value="dITP/XTP_pyrophosphatase"/>
</dbReference>
<evidence type="ECO:0000256" key="8">
    <source>
        <dbReference type="ARBA" id="ARBA00051875"/>
    </source>
</evidence>
<protein>
    <recommendedName>
        <fullName evidence="10">dITP/XTP pyrophosphatase</fullName>
        <ecNumber evidence="10">3.6.1.66</ecNumber>
    </recommendedName>
    <alternativeName>
        <fullName evidence="10">Non-canonical purine NTP pyrophosphatase</fullName>
    </alternativeName>
    <alternativeName>
        <fullName evidence="10">Non-standard purine NTP pyrophosphatase</fullName>
    </alternativeName>
    <alternativeName>
        <fullName evidence="10">Nucleoside-triphosphate diphosphatase</fullName>
    </alternativeName>
    <alternativeName>
        <fullName evidence="10">Nucleoside-triphosphate pyrophosphatase</fullName>
        <shortName evidence="10">NTPase</shortName>
    </alternativeName>
</protein>
<dbReference type="GO" id="GO:0036222">
    <property type="term" value="F:XTP diphosphatase activity"/>
    <property type="evidence" value="ECO:0007669"/>
    <property type="project" value="UniProtKB-UniRule"/>
</dbReference>
<dbReference type="HAMAP" id="MF_01405">
    <property type="entry name" value="Non_canon_purine_NTPase"/>
    <property type="match status" value="1"/>
</dbReference>
<evidence type="ECO:0000256" key="4">
    <source>
        <dbReference type="ARBA" id="ARBA00022741"/>
    </source>
</evidence>
<comment type="caution">
    <text evidence="11">The sequence shown here is derived from an EMBL/GenBank/DDBJ whole genome shotgun (WGS) entry which is preliminary data.</text>
</comment>
<feature type="active site" description="Proton acceptor" evidence="10">
    <location>
        <position position="68"/>
    </location>
</feature>
<dbReference type="AlphaFoldDB" id="A0A848F3U7"/>
<sequence length="210" mass="22288">MRLVLASNNAKKLAELGSLFAGLPVELVTQGSLGIAEAEEPHISFVENALAKARHAAQAAGGAAIADDSGLCVDALGGAPGVVSAHYAPVELPSWLPREAYRERQDAANNTLLLQRLQGSEDRRARFVCTLVALRHAQDPEPLIAFGRWEGHILEQPAGEGGFGYDPLLFIPALGQAVAQLDAAVKNAHSHRALAARQMAALMREAWHLG</sequence>
<organism evidence="11 12">
    <name type="scientific">Azohydromonas caseinilytica</name>
    <dbReference type="NCBI Taxonomy" id="2728836"/>
    <lineage>
        <taxon>Bacteria</taxon>
        <taxon>Pseudomonadati</taxon>
        <taxon>Pseudomonadota</taxon>
        <taxon>Betaproteobacteria</taxon>
        <taxon>Burkholderiales</taxon>
        <taxon>Sphaerotilaceae</taxon>
        <taxon>Azohydromonas</taxon>
    </lineage>
</organism>
<evidence type="ECO:0000256" key="10">
    <source>
        <dbReference type="HAMAP-Rule" id="MF_01405"/>
    </source>
</evidence>
<comment type="similarity">
    <text evidence="1 10">Belongs to the HAM1 NTPase family.</text>
</comment>
<comment type="catalytic activity">
    <reaction evidence="10">
        <text>ITP + H2O = IMP + diphosphate + H(+)</text>
        <dbReference type="Rhea" id="RHEA:29399"/>
        <dbReference type="ChEBI" id="CHEBI:15377"/>
        <dbReference type="ChEBI" id="CHEBI:15378"/>
        <dbReference type="ChEBI" id="CHEBI:33019"/>
        <dbReference type="ChEBI" id="CHEBI:58053"/>
        <dbReference type="ChEBI" id="CHEBI:61402"/>
        <dbReference type="EC" id="3.6.1.66"/>
    </reaction>
</comment>
<evidence type="ECO:0000313" key="12">
    <source>
        <dbReference type="Proteomes" id="UP000574067"/>
    </source>
</evidence>
<evidence type="ECO:0000256" key="1">
    <source>
        <dbReference type="ARBA" id="ARBA00008023"/>
    </source>
</evidence>
<keyword evidence="5 10" id="KW-0378">Hydrolase</keyword>
<evidence type="ECO:0000256" key="6">
    <source>
        <dbReference type="ARBA" id="ARBA00022842"/>
    </source>
</evidence>
<dbReference type="InterPro" id="IPR029001">
    <property type="entry name" value="ITPase-like_fam"/>
</dbReference>
<dbReference type="RefSeq" id="WP_169158981.1">
    <property type="nucleotide sequence ID" value="NZ_JABBFW010000002.1"/>
</dbReference>
<comment type="cofactor">
    <cofactor evidence="10">
        <name>Mg(2+)</name>
        <dbReference type="ChEBI" id="CHEBI:18420"/>
    </cofactor>
    <text evidence="10">Binds 1 Mg(2+) ion per subunit.</text>
</comment>
<keyword evidence="12" id="KW-1185">Reference proteome</keyword>
<dbReference type="CDD" id="cd00515">
    <property type="entry name" value="HAM1"/>
    <property type="match status" value="1"/>
</dbReference>
<dbReference type="GO" id="GO:0035870">
    <property type="term" value="F:dITP diphosphatase activity"/>
    <property type="evidence" value="ECO:0007669"/>
    <property type="project" value="UniProtKB-UniRule"/>
</dbReference>
<feature type="binding site" evidence="10">
    <location>
        <position position="68"/>
    </location>
    <ligand>
        <name>Mg(2+)</name>
        <dbReference type="ChEBI" id="CHEBI:18420"/>
    </ligand>
</feature>
<accession>A0A848F3U7</accession>
<dbReference type="Gene3D" id="3.90.950.10">
    <property type="match status" value="1"/>
</dbReference>
<dbReference type="SUPFAM" id="SSF52972">
    <property type="entry name" value="ITPase-like"/>
    <property type="match status" value="1"/>
</dbReference>
<comment type="function">
    <text evidence="10">Pyrophosphatase that catalyzes the hydrolysis of nucleoside triphosphates to their monophosphate derivatives, with a high preference for the non-canonical purine nucleotides XTP (xanthosine triphosphate), dITP (deoxyinosine triphosphate) and ITP. Seems to function as a house-cleaning enzyme that removes non-canonical purine nucleotides from the nucleotide pool, thus preventing their incorporation into DNA/RNA and avoiding chromosomal lesions.</text>
</comment>
<feature type="binding site" evidence="10">
    <location>
        <begin position="163"/>
        <end position="166"/>
    </location>
    <ligand>
        <name>substrate</name>
    </ligand>
</feature>
<dbReference type="EMBL" id="JABBFW010000002">
    <property type="protein sequence ID" value="NML14062.1"/>
    <property type="molecule type" value="Genomic_DNA"/>
</dbReference>
<dbReference type="EC" id="3.6.1.66" evidence="10"/>
<name>A0A848F3U7_9BURK</name>
<comment type="subunit">
    <text evidence="2 10">Homodimer.</text>
</comment>
<reference evidence="11 12" key="1">
    <citation type="submission" date="2020-04" db="EMBL/GenBank/DDBJ databases">
        <title>Azohydromonas sp. isolated from soil.</title>
        <authorList>
            <person name="Dahal R.H."/>
        </authorList>
    </citation>
    <scope>NUCLEOTIDE SEQUENCE [LARGE SCALE GENOMIC DNA]</scope>
    <source>
        <strain evidence="11 12">G-1-1-14</strain>
    </source>
</reference>
<dbReference type="FunFam" id="3.90.950.10:FF:000001">
    <property type="entry name" value="dITP/XTP pyrophosphatase"/>
    <property type="match status" value="1"/>
</dbReference>
<dbReference type="InterPro" id="IPR002637">
    <property type="entry name" value="RdgB/HAM1"/>
</dbReference>
<gene>
    <name evidence="11" type="ORF">HHL10_03590</name>
</gene>
<evidence type="ECO:0000313" key="11">
    <source>
        <dbReference type="EMBL" id="NML14062.1"/>
    </source>
</evidence>
<feature type="binding site" evidence="10">
    <location>
        <position position="69"/>
    </location>
    <ligand>
        <name>substrate</name>
    </ligand>
</feature>
<feature type="binding site" evidence="10">
    <location>
        <begin position="191"/>
        <end position="192"/>
    </location>
    <ligand>
        <name>substrate</name>
    </ligand>
</feature>
<evidence type="ECO:0000256" key="3">
    <source>
        <dbReference type="ARBA" id="ARBA00022723"/>
    </source>
</evidence>
<comment type="catalytic activity">
    <reaction evidence="8 10">
        <text>dITP + H2O = dIMP + diphosphate + H(+)</text>
        <dbReference type="Rhea" id="RHEA:28342"/>
        <dbReference type="ChEBI" id="CHEBI:15377"/>
        <dbReference type="ChEBI" id="CHEBI:15378"/>
        <dbReference type="ChEBI" id="CHEBI:33019"/>
        <dbReference type="ChEBI" id="CHEBI:61194"/>
        <dbReference type="ChEBI" id="CHEBI:61382"/>
        <dbReference type="EC" id="3.6.1.66"/>
    </reaction>
</comment>
<dbReference type="PANTHER" id="PTHR11067">
    <property type="entry name" value="INOSINE TRIPHOSPHATE PYROPHOSPHATASE/HAM1 PROTEIN"/>
    <property type="match status" value="1"/>
</dbReference>
<feature type="binding site" evidence="10">
    <location>
        <begin position="7"/>
        <end position="12"/>
    </location>
    <ligand>
        <name>substrate</name>
    </ligand>
</feature>